<evidence type="ECO:0000313" key="2">
    <source>
        <dbReference type="EMBL" id="KZL65171.1"/>
    </source>
</evidence>
<feature type="region of interest" description="Disordered" evidence="1">
    <location>
        <begin position="1"/>
        <end position="23"/>
    </location>
</feature>
<sequence length="227" mass="24206">MVDSRLWSRGPGNQASQSPLEDTVPRQRISVNLISRPGDDKCLANCTGTGYNTSTQYCGGVVTAGRESTYYSLSRLDVPVSSSTMTTATSTSTVRTSPSSVSSSSSSTSASEPSSLSPSAPSTAPSTTQSTTTSNGGVLYGFCCYPKHTFVDGNSQHNRWDHERVNTYDIRPRSLKVESPPESEHRCIAPPLWDDFIGGGKLGIHRPNNDHGLPAVIPLPRLTASVP</sequence>
<name>A0A166N073_9PEZI</name>
<feature type="region of interest" description="Disordered" evidence="1">
    <location>
        <begin position="81"/>
        <end position="133"/>
    </location>
</feature>
<feature type="compositionally biased region" description="Polar residues" evidence="1">
    <location>
        <begin position="11"/>
        <end position="20"/>
    </location>
</feature>
<dbReference type="AlphaFoldDB" id="A0A166N073"/>
<organism evidence="2 3">
    <name type="scientific">Colletotrichum tofieldiae</name>
    <dbReference type="NCBI Taxonomy" id="708197"/>
    <lineage>
        <taxon>Eukaryota</taxon>
        <taxon>Fungi</taxon>
        <taxon>Dikarya</taxon>
        <taxon>Ascomycota</taxon>
        <taxon>Pezizomycotina</taxon>
        <taxon>Sordariomycetes</taxon>
        <taxon>Hypocreomycetidae</taxon>
        <taxon>Glomerellales</taxon>
        <taxon>Glomerellaceae</taxon>
        <taxon>Colletotrichum</taxon>
        <taxon>Colletotrichum spaethianum species complex</taxon>
    </lineage>
</organism>
<protein>
    <submittedName>
        <fullName evidence="2">Uncharacterized protein</fullName>
    </submittedName>
</protein>
<accession>A0A166N073</accession>
<gene>
    <name evidence="2" type="ORF">CT0861_02803</name>
</gene>
<evidence type="ECO:0000313" key="3">
    <source>
        <dbReference type="Proteomes" id="UP000076552"/>
    </source>
</evidence>
<keyword evidence="3" id="KW-1185">Reference proteome</keyword>
<evidence type="ECO:0000256" key="1">
    <source>
        <dbReference type="SAM" id="MobiDB-lite"/>
    </source>
</evidence>
<dbReference type="Proteomes" id="UP000076552">
    <property type="component" value="Unassembled WGS sequence"/>
</dbReference>
<comment type="caution">
    <text evidence="2">The sequence shown here is derived from an EMBL/GenBank/DDBJ whole genome shotgun (WGS) entry which is preliminary data.</text>
</comment>
<reference evidence="2 3" key="1">
    <citation type="submission" date="2015-06" db="EMBL/GenBank/DDBJ databases">
        <title>Survival trade-offs in plant roots during colonization by closely related pathogenic and mutualistic fungi.</title>
        <authorList>
            <person name="Hacquard S."/>
            <person name="Kracher B."/>
            <person name="Hiruma K."/>
            <person name="Weinman A."/>
            <person name="Muench P."/>
            <person name="Garrido Oter R."/>
            <person name="Ver Loren van Themaat E."/>
            <person name="Dallerey J.-F."/>
            <person name="Damm U."/>
            <person name="Henrissat B."/>
            <person name="Lespinet O."/>
            <person name="Thon M."/>
            <person name="Kemen E."/>
            <person name="McHardy A.C."/>
            <person name="Schulze-Lefert P."/>
            <person name="O'Connell R.J."/>
        </authorList>
    </citation>
    <scope>NUCLEOTIDE SEQUENCE [LARGE SCALE GENOMIC DNA]</scope>
    <source>
        <strain evidence="2 3">0861</strain>
    </source>
</reference>
<proteinExistence type="predicted"/>
<dbReference type="EMBL" id="LFIV01000235">
    <property type="protein sequence ID" value="KZL65171.1"/>
    <property type="molecule type" value="Genomic_DNA"/>
</dbReference>